<evidence type="ECO:0000313" key="3">
    <source>
        <dbReference type="Proteomes" id="UP000268823"/>
    </source>
</evidence>
<dbReference type="OrthoDB" id="3882664at2759"/>
<name>A0A3M7G4J0_HORWE</name>
<reference evidence="2 3" key="1">
    <citation type="journal article" date="2018" name="BMC Genomics">
        <title>Genomic evidence for intraspecific hybridization in a clonal and extremely halotolerant yeast.</title>
        <authorList>
            <person name="Gostincar C."/>
            <person name="Stajich J.E."/>
            <person name="Zupancic J."/>
            <person name="Zalar P."/>
            <person name="Gunde-Cimerman N."/>
        </authorList>
    </citation>
    <scope>NUCLEOTIDE SEQUENCE [LARGE SCALE GENOMIC DNA]</scope>
    <source>
        <strain evidence="2 3">EXF-2788</strain>
    </source>
</reference>
<comment type="caution">
    <text evidence="2">The sequence shown here is derived from an EMBL/GenBank/DDBJ whole genome shotgun (WGS) entry which is preliminary data.</text>
</comment>
<feature type="region of interest" description="Disordered" evidence="1">
    <location>
        <begin position="35"/>
        <end position="83"/>
    </location>
</feature>
<evidence type="ECO:0000256" key="1">
    <source>
        <dbReference type="SAM" id="MobiDB-lite"/>
    </source>
</evidence>
<proteinExistence type="predicted"/>
<evidence type="ECO:0000313" key="2">
    <source>
        <dbReference type="EMBL" id="RMY95561.1"/>
    </source>
</evidence>
<protein>
    <submittedName>
        <fullName evidence="2">Uncharacterized protein</fullName>
    </submittedName>
</protein>
<dbReference type="AlphaFoldDB" id="A0A3M7G4J0"/>
<gene>
    <name evidence="2" type="ORF">D0861_00738</name>
</gene>
<organism evidence="2 3">
    <name type="scientific">Hortaea werneckii</name>
    <name type="common">Black yeast</name>
    <name type="synonym">Cladosporium werneckii</name>
    <dbReference type="NCBI Taxonomy" id="91943"/>
    <lineage>
        <taxon>Eukaryota</taxon>
        <taxon>Fungi</taxon>
        <taxon>Dikarya</taxon>
        <taxon>Ascomycota</taxon>
        <taxon>Pezizomycotina</taxon>
        <taxon>Dothideomycetes</taxon>
        <taxon>Dothideomycetidae</taxon>
        <taxon>Mycosphaerellales</taxon>
        <taxon>Teratosphaeriaceae</taxon>
        <taxon>Hortaea</taxon>
    </lineage>
</organism>
<feature type="compositionally biased region" description="Polar residues" evidence="1">
    <location>
        <begin position="35"/>
        <end position="54"/>
    </location>
</feature>
<dbReference type="Proteomes" id="UP000268823">
    <property type="component" value="Unassembled WGS sequence"/>
</dbReference>
<feature type="compositionally biased region" description="Polar residues" evidence="1">
    <location>
        <begin position="65"/>
        <end position="77"/>
    </location>
</feature>
<dbReference type="EMBL" id="QWIR01000006">
    <property type="protein sequence ID" value="RMY95561.1"/>
    <property type="molecule type" value="Genomic_DNA"/>
</dbReference>
<dbReference type="VEuPathDB" id="FungiDB:BTJ68_07013"/>
<sequence length="284" mass="31108">MASSTAPGDSESRLYELLEKILQAVTRLNENVESLSKATTRMGSCNTTQRQVEQPQDERRDRTSVETASCATTSSSVPLPASGHHNEILETTVSKANIASRDVSGAADMPPTVAESSVPASEYDVPDREDTLFELVTSTSEHGITSIKGLDFKDNVEVTLDLDQIPEAVCGLALQAVVNAAAKSEDFCWFSAEDACVRSASLGRRSKWHPTTHRFAACQTCTNTRNICLGIDKDDQGKLILRIRPLAREFRGGAALHDPESWILPVDNGKRTLTRHRAWRQGRL</sequence>
<accession>A0A3M7G4J0</accession>